<dbReference type="SMART" id="SM00225">
    <property type="entry name" value="BTB"/>
    <property type="match status" value="1"/>
</dbReference>
<sequence length="418" mass="48256">MIYPNGDKEESKEYVSVYLTLLNPDKAKAKLRFCILNDKKEEKKICVCPVLDYCKDGFYNIEICANYFKYKCSIQKFSLRPEKTGEKIMLPTCIIGSEDKLEWCLHIYPNGDFKDSREYVSIFLILLSPKGAYAKFKLCILNDKKEEKNISFGGIDSYGNGGDESNGLLINDQLTILCEVKIIDPRHRNYDSSEITYPKTEESDNIEIIDPKTENHDNLDASINITTPQSKLSLDYGNMFDSSIFYDCVIKVEDTEIKVHKAVLAARSPVFYDIFNSTSDQSQTNIIEIRDFNIEVVREMLKYIYTDEVSDIQDMTNEMFEIANKYELDRLKAISEQSMCNSLSVENVLERFALSDKYPTERLKECCEELILKNLEYLTKTKEWEKFIFSCPSLLGSLFLKSLNISSTESDSKKIEKE</sequence>
<dbReference type="Pfam" id="PF00651">
    <property type="entry name" value="BTB"/>
    <property type="match status" value="1"/>
</dbReference>
<dbReference type="Gene3D" id="1.25.40.420">
    <property type="match status" value="1"/>
</dbReference>
<dbReference type="InterPro" id="IPR000210">
    <property type="entry name" value="BTB/POZ_dom"/>
</dbReference>
<dbReference type="InterPro" id="IPR008974">
    <property type="entry name" value="TRAF-like"/>
</dbReference>
<dbReference type="SUPFAM" id="SSF49599">
    <property type="entry name" value="TRAF domain-like"/>
    <property type="match status" value="2"/>
</dbReference>
<dbReference type="GO" id="GO:0030163">
    <property type="term" value="P:protein catabolic process"/>
    <property type="evidence" value="ECO:0007669"/>
    <property type="project" value="UniProtKB-ARBA"/>
</dbReference>
<dbReference type="Pfam" id="PF22486">
    <property type="entry name" value="MATH_2"/>
    <property type="match status" value="2"/>
</dbReference>
<dbReference type="PROSITE" id="PS50144">
    <property type="entry name" value="MATH"/>
    <property type="match status" value="1"/>
</dbReference>
<dbReference type="Gene3D" id="3.30.710.10">
    <property type="entry name" value="Potassium Channel Kv1.1, Chain A"/>
    <property type="match status" value="1"/>
</dbReference>
<dbReference type="PANTHER" id="PTHR24413">
    <property type="entry name" value="SPECKLE-TYPE POZ PROTEIN"/>
    <property type="match status" value="1"/>
</dbReference>
<feature type="domain" description="MATH" evidence="2">
    <location>
        <begin position="67"/>
        <end position="180"/>
    </location>
</feature>
<accession>A0A0N5BHN7</accession>
<dbReference type="PROSITE" id="PS50097">
    <property type="entry name" value="BTB"/>
    <property type="match status" value="1"/>
</dbReference>
<feature type="domain" description="BTB" evidence="1">
    <location>
        <begin position="246"/>
        <end position="313"/>
    </location>
</feature>
<keyword evidence="3" id="KW-1185">Reference proteome</keyword>
<dbReference type="AlphaFoldDB" id="A0A0N5BHN7"/>
<evidence type="ECO:0000259" key="1">
    <source>
        <dbReference type="PROSITE" id="PS50097"/>
    </source>
</evidence>
<evidence type="ECO:0000313" key="3">
    <source>
        <dbReference type="Proteomes" id="UP000046392"/>
    </source>
</evidence>
<dbReference type="Gene3D" id="2.60.210.10">
    <property type="entry name" value="Apoptosis, Tumor Necrosis Factor Receptor Associated Protein 2, Chain A"/>
    <property type="match status" value="2"/>
</dbReference>
<evidence type="ECO:0000313" key="4">
    <source>
        <dbReference type="WBParaSite" id="SPAL_0000547400.1"/>
    </source>
</evidence>
<dbReference type="Proteomes" id="UP000046392">
    <property type="component" value="Unplaced"/>
</dbReference>
<dbReference type="STRING" id="174720.A0A0N5BHN7"/>
<dbReference type="SUPFAM" id="SSF54695">
    <property type="entry name" value="POZ domain"/>
    <property type="match status" value="1"/>
</dbReference>
<protein>
    <submittedName>
        <fullName evidence="4">BTB domain-containing protein</fullName>
    </submittedName>
</protein>
<dbReference type="WBParaSite" id="SPAL_0000547400.1">
    <property type="protein sequence ID" value="SPAL_0000547400.1"/>
    <property type="gene ID" value="SPAL_0000547400"/>
</dbReference>
<evidence type="ECO:0000259" key="2">
    <source>
        <dbReference type="PROSITE" id="PS50144"/>
    </source>
</evidence>
<dbReference type="InterPro" id="IPR002083">
    <property type="entry name" value="MATH/TRAF_dom"/>
</dbReference>
<organism evidence="3 4">
    <name type="scientific">Strongyloides papillosus</name>
    <name type="common">Intestinal threadworm</name>
    <dbReference type="NCBI Taxonomy" id="174720"/>
    <lineage>
        <taxon>Eukaryota</taxon>
        <taxon>Metazoa</taxon>
        <taxon>Ecdysozoa</taxon>
        <taxon>Nematoda</taxon>
        <taxon>Chromadorea</taxon>
        <taxon>Rhabditida</taxon>
        <taxon>Tylenchina</taxon>
        <taxon>Panagrolaimomorpha</taxon>
        <taxon>Strongyloidoidea</taxon>
        <taxon>Strongyloididae</taxon>
        <taxon>Strongyloides</taxon>
    </lineage>
</organism>
<reference evidence="4" key="1">
    <citation type="submission" date="2017-02" db="UniProtKB">
        <authorList>
            <consortium name="WormBaseParasite"/>
        </authorList>
    </citation>
    <scope>IDENTIFICATION</scope>
</reference>
<dbReference type="InterPro" id="IPR011333">
    <property type="entry name" value="SKP1/BTB/POZ_sf"/>
</dbReference>
<name>A0A0N5BHN7_STREA</name>
<proteinExistence type="predicted"/>